<feature type="compositionally biased region" description="Acidic residues" evidence="3">
    <location>
        <begin position="317"/>
        <end position="335"/>
    </location>
</feature>
<feature type="region of interest" description="Disordered" evidence="3">
    <location>
        <begin position="317"/>
        <end position="336"/>
    </location>
</feature>
<evidence type="ECO:0000313" key="7">
    <source>
        <dbReference type="Proteomes" id="UP000314982"/>
    </source>
</evidence>
<evidence type="ECO:0000256" key="1">
    <source>
        <dbReference type="ARBA" id="ARBA00022737"/>
    </source>
</evidence>
<dbReference type="InterPro" id="IPR003599">
    <property type="entry name" value="Ig_sub"/>
</dbReference>
<reference evidence="7" key="1">
    <citation type="submission" date="2018-06" db="EMBL/GenBank/DDBJ databases">
        <title>Genome assembly of Danube salmon.</title>
        <authorList>
            <person name="Macqueen D.J."/>
            <person name="Gundappa M.K."/>
        </authorList>
    </citation>
    <scope>NUCLEOTIDE SEQUENCE [LARGE SCALE GENOMIC DNA]</scope>
</reference>
<dbReference type="STRING" id="62062.ENSHHUP00000040214"/>
<dbReference type="PRINTS" id="PR00014">
    <property type="entry name" value="FNTYPEIII"/>
</dbReference>
<feature type="domain" description="Ig-like" evidence="4">
    <location>
        <begin position="686"/>
        <end position="777"/>
    </location>
</feature>
<feature type="domain" description="Fibronectin type-III" evidence="5">
    <location>
        <begin position="41"/>
        <end position="134"/>
    </location>
</feature>
<dbReference type="InterPro" id="IPR003598">
    <property type="entry name" value="Ig_sub2"/>
</dbReference>
<feature type="domain" description="Fibronectin type-III" evidence="5">
    <location>
        <begin position="587"/>
        <end position="682"/>
    </location>
</feature>
<keyword evidence="2" id="KW-0393">Immunoglobulin domain</keyword>
<dbReference type="InterPro" id="IPR013098">
    <property type="entry name" value="Ig_I-set"/>
</dbReference>
<dbReference type="Gene3D" id="2.60.40.10">
    <property type="entry name" value="Immunoglobulins"/>
    <property type="match status" value="9"/>
</dbReference>
<organism evidence="6 7">
    <name type="scientific">Hucho hucho</name>
    <name type="common">huchen</name>
    <dbReference type="NCBI Taxonomy" id="62062"/>
    <lineage>
        <taxon>Eukaryota</taxon>
        <taxon>Metazoa</taxon>
        <taxon>Chordata</taxon>
        <taxon>Craniata</taxon>
        <taxon>Vertebrata</taxon>
        <taxon>Euteleostomi</taxon>
        <taxon>Actinopterygii</taxon>
        <taxon>Neopterygii</taxon>
        <taxon>Teleostei</taxon>
        <taxon>Protacanthopterygii</taxon>
        <taxon>Salmoniformes</taxon>
        <taxon>Salmonidae</taxon>
        <taxon>Salmoninae</taxon>
        <taxon>Hucho</taxon>
    </lineage>
</organism>
<feature type="domain" description="Fibronectin type-III" evidence="5">
    <location>
        <begin position="785"/>
        <end position="878"/>
    </location>
</feature>
<dbReference type="CDD" id="cd05748">
    <property type="entry name" value="Ig_Titin_like"/>
    <property type="match status" value="2"/>
</dbReference>
<evidence type="ECO:0000259" key="4">
    <source>
        <dbReference type="PROSITE" id="PS50835"/>
    </source>
</evidence>
<dbReference type="InterPro" id="IPR036116">
    <property type="entry name" value="FN3_sf"/>
</dbReference>
<dbReference type="PROSITE" id="PS50853">
    <property type="entry name" value="FN3"/>
    <property type="match status" value="6"/>
</dbReference>
<name>A0A4W5MRU8_9TELE</name>
<dbReference type="InterPro" id="IPR003961">
    <property type="entry name" value="FN3_dom"/>
</dbReference>
<dbReference type="FunFam" id="2.60.40.10:FF:000012">
    <property type="entry name" value="titin isoform X1"/>
    <property type="match status" value="1"/>
</dbReference>
<dbReference type="InterPro" id="IPR036179">
    <property type="entry name" value="Ig-like_dom_sf"/>
</dbReference>
<feature type="region of interest" description="Disordered" evidence="3">
    <location>
        <begin position="280"/>
        <end position="302"/>
    </location>
</feature>
<dbReference type="CDD" id="cd00063">
    <property type="entry name" value="FN3"/>
    <property type="match status" value="7"/>
</dbReference>
<dbReference type="InterPro" id="IPR013783">
    <property type="entry name" value="Ig-like_fold"/>
</dbReference>
<dbReference type="Ensembl" id="ENSHHUT00000041774.1">
    <property type="protein sequence ID" value="ENSHHUP00000040214.1"/>
    <property type="gene ID" value="ENSHHUG00000024904.1"/>
</dbReference>
<evidence type="ECO:0008006" key="8">
    <source>
        <dbReference type="Google" id="ProtNLM"/>
    </source>
</evidence>
<evidence type="ECO:0000313" key="6">
    <source>
        <dbReference type="Ensembl" id="ENSHHUP00000040214.1"/>
    </source>
</evidence>
<dbReference type="FunFam" id="2.60.40.10:FF:000112">
    <property type="entry name" value="Titin a"/>
    <property type="match status" value="1"/>
</dbReference>
<dbReference type="FunFam" id="2.60.40.10:FF:000002">
    <property type="entry name" value="Titin a"/>
    <property type="match status" value="1"/>
</dbReference>
<sequence length="1005" mass="111066">MAIIKFCDRDDTGKYVLTVKNASGIKSAEVNVQVLDTPGAPDGKITISHISEEKCTVSWKPSLESGGDPVTHYIVERRDTNRLNWVIMEAECKEHTCEITRLFKNTEYLFRVRGVNKYGSGVPLQSGPIIAKNMFTVPSAPGTPEILAVGKDFASIEWLKPESDGGSPITGYLIEKHEKKSARWIKVNRDATLMDTSFKITGLVEGNIYQFRVSAVNKAGESEPSELSLYAVCRTPTSTPPPPTIPRIIDTTKDSVSLAWTRPLEDGGSDIIGYVLEMQEQEEGAEKPPEPKPEKVPEKVVSKGASLGAKKTVVFVEEESEEEDDEEEEDEEEEGTGVWVKAHEKNLRLTEHVVTGLTTGKMYRFRVAAVNFNGVGEFSRACAAVEVIEKIETPDIELHDDMTKTICLRAGGSLRLFATVIGRPIPAVTWSKPGVDLNNRGFIEVTKTSTQIIIDKVHRYDAGKYTIEAKNESGEKTATIMVKVYDTPGPTGPIKIKELEKDSITIAWDPPTVDGGAPVNNYIIERREASMRAYKTVTSKCSKTSYKIDGLFEGMLYYFRVLPENLYGVGEPCETPDVILVCEVPMPPATLEVVDITKTTVTLGWEKPEHDGGSRLTGYIIEACKFGTDKWMKVTTVKTTDFEFTMTSLTEKDQFMFRVRAVNSRGPSAPKELVAAVTVQEQRVLPKVDLSSIPQKFVNVLAGKPLELHLPIVGRPPPVCSWYFSGQKLKITERTKIQTTGKFSKLTVLDTSIDDSGKYTLEVKNVTGETSEIIKVIILAKPDEPKGPVRFDGVDATSVTISWDPPERNGGAPVSGYVVEQREAHRPGWLPVSDSVSRPTFTFVKLTEGDEYVFRAAAVNRYGVGNWLQSEVVMCKSATNIPGPPGRPSVFDMSRDGMTIAWLEPEDDGGSEVSGYIIERKEVRSDRWVRSNKNPVTMTRFRSTGLIEGLEYEHRVTAINARGVGKPSVVSLTAVATDPVGKYSLLDLIPLNHCSYHLLNLITYT</sequence>
<dbReference type="FunFam" id="2.60.40.10:FF:000003">
    <property type="entry name" value="Titin isoform E"/>
    <property type="match status" value="2"/>
</dbReference>
<dbReference type="PANTHER" id="PTHR14340:SF13">
    <property type="entry name" value="TITIN"/>
    <property type="match status" value="1"/>
</dbReference>
<feature type="domain" description="Ig-like" evidence="4">
    <location>
        <begin position="394"/>
        <end position="479"/>
    </location>
</feature>
<keyword evidence="7" id="KW-1185">Reference proteome</keyword>
<dbReference type="Proteomes" id="UP000314982">
    <property type="component" value="Unassembled WGS sequence"/>
</dbReference>
<dbReference type="SMART" id="SM00408">
    <property type="entry name" value="IGc2"/>
    <property type="match status" value="2"/>
</dbReference>
<protein>
    <recommendedName>
        <fullName evidence="8">Titin</fullName>
    </recommendedName>
</protein>
<feature type="compositionally biased region" description="Basic and acidic residues" evidence="3">
    <location>
        <begin position="284"/>
        <end position="301"/>
    </location>
</feature>
<dbReference type="GeneTree" id="ENSGT01110000267173"/>
<dbReference type="FunFam" id="2.60.40.10:FF:000034">
    <property type="entry name" value="Titin isoform A"/>
    <property type="match status" value="2"/>
</dbReference>
<evidence type="ECO:0000256" key="2">
    <source>
        <dbReference type="ARBA" id="ARBA00023319"/>
    </source>
</evidence>
<dbReference type="SUPFAM" id="SSF48726">
    <property type="entry name" value="Immunoglobulin"/>
    <property type="match status" value="3"/>
</dbReference>
<dbReference type="SMART" id="SM00060">
    <property type="entry name" value="FN3"/>
    <property type="match status" value="7"/>
</dbReference>
<proteinExistence type="predicted"/>
<dbReference type="PANTHER" id="PTHR14340">
    <property type="entry name" value="MICROFIBRIL-ASSOCIATED GLYCOPROTEIN 3"/>
    <property type="match status" value="1"/>
</dbReference>
<dbReference type="Pfam" id="PF00041">
    <property type="entry name" value="fn3"/>
    <property type="match status" value="6"/>
</dbReference>
<dbReference type="SMART" id="SM00409">
    <property type="entry name" value="IG"/>
    <property type="match status" value="2"/>
</dbReference>
<feature type="domain" description="Fibronectin type-III" evidence="5">
    <location>
        <begin position="884"/>
        <end position="980"/>
    </location>
</feature>
<dbReference type="AlphaFoldDB" id="A0A4W5MRU8"/>
<dbReference type="SUPFAM" id="SSF49265">
    <property type="entry name" value="Fibronectin type III"/>
    <property type="match status" value="4"/>
</dbReference>
<dbReference type="FunFam" id="2.60.40.10:FF:000031">
    <property type="entry name" value="Myosin-binding protein C, slow type"/>
    <property type="match status" value="1"/>
</dbReference>
<reference evidence="6" key="3">
    <citation type="submission" date="2025-09" db="UniProtKB">
        <authorList>
            <consortium name="Ensembl"/>
        </authorList>
    </citation>
    <scope>IDENTIFICATION</scope>
</reference>
<dbReference type="Pfam" id="PF07679">
    <property type="entry name" value="I-set"/>
    <property type="match status" value="2"/>
</dbReference>
<reference evidence="6" key="2">
    <citation type="submission" date="2025-08" db="UniProtKB">
        <authorList>
            <consortium name="Ensembl"/>
        </authorList>
    </citation>
    <scope>IDENTIFICATION</scope>
</reference>
<feature type="domain" description="Fibronectin type-III" evidence="5">
    <location>
        <begin position="490"/>
        <end position="584"/>
    </location>
</feature>
<feature type="domain" description="Fibronectin type-III" evidence="5">
    <location>
        <begin position="140"/>
        <end position="242"/>
    </location>
</feature>
<evidence type="ECO:0000259" key="5">
    <source>
        <dbReference type="PROSITE" id="PS50853"/>
    </source>
</evidence>
<keyword evidence="1" id="KW-0677">Repeat</keyword>
<accession>A0A4W5MRU8</accession>
<dbReference type="InterPro" id="IPR007110">
    <property type="entry name" value="Ig-like_dom"/>
</dbReference>
<evidence type="ECO:0000256" key="3">
    <source>
        <dbReference type="SAM" id="MobiDB-lite"/>
    </source>
</evidence>
<dbReference type="PROSITE" id="PS50835">
    <property type="entry name" value="IG_LIKE"/>
    <property type="match status" value="2"/>
</dbReference>